<name>A0A2U2ATP1_9GAMM</name>
<feature type="transmembrane region" description="Helical" evidence="6">
    <location>
        <begin position="130"/>
        <end position="148"/>
    </location>
</feature>
<evidence type="ECO:0000313" key="8">
    <source>
        <dbReference type="EMBL" id="PWD88099.1"/>
    </source>
</evidence>
<feature type="transmembrane region" description="Helical" evidence="6">
    <location>
        <begin position="100"/>
        <end position="123"/>
    </location>
</feature>
<dbReference type="GO" id="GO:0005886">
    <property type="term" value="C:plasma membrane"/>
    <property type="evidence" value="ECO:0007669"/>
    <property type="project" value="UniProtKB-SubCell"/>
</dbReference>
<evidence type="ECO:0000259" key="7">
    <source>
        <dbReference type="Pfam" id="PF00892"/>
    </source>
</evidence>
<feature type="transmembrane region" description="Helical" evidence="6">
    <location>
        <begin position="258"/>
        <end position="276"/>
    </location>
</feature>
<feature type="transmembrane region" description="Helical" evidence="6">
    <location>
        <begin position="38"/>
        <end position="58"/>
    </location>
</feature>
<feature type="transmembrane region" description="Helical" evidence="6">
    <location>
        <begin position="191"/>
        <end position="213"/>
    </location>
</feature>
<dbReference type="Proteomes" id="UP000245059">
    <property type="component" value="Unassembled WGS sequence"/>
</dbReference>
<evidence type="ECO:0000256" key="1">
    <source>
        <dbReference type="ARBA" id="ARBA00004651"/>
    </source>
</evidence>
<reference evidence="10 11" key="2">
    <citation type="submission" date="2018-05" db="EMBL/GenBank/DDBJ databases">
        <title>Ignatzschineria dubaiensis sp. nov., isolated from necrotic foot tissues of dromedaries (Camelus dromedarius) and associated maggots in Dubai, United Arab Emirates.</title>
        <authorList>
            <person name="Tsang C.C."/>
            <person name="Tang J.Y.M."/>
            <person name="Fong J.Y.H."/>
            <person name="Kinne J."/>
            <person name="Lee H.H."/>
            <person name="Joseph M."/>
            <person name="Jose S."/>
            <person name="Schuster R.K."/>
            <person name="Tang Y."/>
            <person name="Sivakumar S."/>
            <person name="Chen J.H.K."/>
            <person name="Teng J.L.L."/>
            <person name="Lau S.K.P."/>
            <person name="Wernery U."/>
            <person name="Woo P.C.Y."/>
        </authorList>
    </citation>
    <scope>NUCLEOTIDE SEQUENCE [LARGE SCALE GENOMIC DNA]</scope>
    <source>
        <strain evidence="10">UAE-HKU57</strain>
        <strain evidence="11">UAE-HKU58</strain>
    </source>
</reference>
<protein>
    <submittedName>
        <fullName evidence="8">EamA family transporter</fullName>
    </submittedName>
</protein>
<dbReference type="AlphaFoldDB" id="A0A2U2ATP1"/>
<feature type="transmembrane region" description="Helical" evidence="6">
    <location>
        <begin position="70"/>
        <end position="88"/>
    </location>
</feature>
<dbReference type="EMBL" id="QEWW01000001">
    <property type="protein sequence ID" value="PWD88099.1"/>
    <property type="molecule type" value="Genomic_DNA"/>
</dbReference>
<evidence type="ECO:0000256" key="6">
    <source>
        <dbReference type="SAM" id="Phobius"/>
    </source>
</evidence>
<evidence type="ECO:0000313" key="9">
    <source>
        <dbReference type="EMBL" id="PWD93792.1"/>
    </source>
</evidence>
<organism evidence="8 10">
    <name type="scientific">Ignatzschineria cameli</name>
    <dbReference type="NCBI Taxonomy" id="2182793"/>
    <lineage>
        <taxon>Bacteria</taxon>
        <taxon>Pseudomonadati</taxon>
        <taxon>Pseudomonadota</taxon>
        <taxon>Gammaproteobacteria</taxon>
        <taxon>Cardiobacteriales</taxon>
        <taxon>Ignatzschineriaceae</taxon>
        <taxon>Ignatzschineria</taxon>
    </lineage>
</organism>
<feature type="transmembrane region" description="Helical" evidence="6">
    <location>
        <begin position="282"/>
        <end position="300"/>
    </location>
</feature>
<comment type="subcellular location">
    <subcellularLocation>
        <location evidence="1">Cell membrane</location>
        <topology evidence="1">Multi-pass membrane protein</topology>
    </subcellularLocation>
</comment>
<feature type="domain" description="EamA" evidence="7">
    <location>
        <begin position="163"/>
        <end position="295"/>
    </location>
</feature>
<dbReference type="EMBL" id="QEWV01000002">
    <property type="protein sequence ID" value="PWD93792.1"/>
    <property type="molecule type" value="Genomic_DNA"/>
</dbReference>
<evidence type="ECO:0000256" key="5">
    <source>
        <dbReference type="ARBA" id="ARBA00023136"/>
    </source>
</evidence>
<keyword evidence="2" id="KW-1003">Cell membrane</keyword>
<keyword evidence="11" id="KW-1185">Reference proteome</keyword>
<evidence type="ECO:0000256" key="3">
    <source>
        <dbReference type="ARBA" id="ARBA00022692"/>
    </source>
</evidence>
<dbReference type="InterPro" id="IPR050638">
    <property type="entry name" value="AA-Vitamin_Transporters"/>
</dbReference>
<feature type="transmembrane region" description="Helical" evidence="6">
    <location>
        <begin position="160"/>
        <end position="179"/>
    </location>
</feature>
<sequence length="351" mass="38924">MASRHSLIYGVILLIIASASWGAMFPVAAEIFKVMNPYYFTLLRYLPVALILSLLLLYKEGASAFKTEGHTFMIWFFGSMGFTVYNLLMFIGQDQLGDPGVLIASIMEAAVPIISAIVIWAYYRSRPSNFTLGTILIAFFGVTLVVTNGDFSTLFSGDRLLPLFFLFLAALGWALYTIGGSRLPKWSVLRYSTLSIIYGMATTFIVVMVGTFFGKITPPTLPEIYSVKYELLFMIFLPGLFALIGWNKGVQILTPINAVLFINFAPVTTIIIRMFQGHAIEIVELLGVVIVCGMIIANNLHNRFQQKRRFPKKKCAEINVDNAINAEVSTAEATDHSTTECNVAEEGLTAR</sequence>
<dbReference type="Proteomes" id="UP000245217">
    <property type="component" value="Unassembled WGS sequence"/>
</dbReference>
<reference evidence="8" key="1">
    <citation type="journal article" date="2018" name="Genome Announc.">
        <title>Ignatzschineria cameli sp. nov., isolated from necrotic foot tissue of dromedaries (Camelus dromedarius) and associated maggots (Wohlfahrtia species) in Dubai.</title>
        <authorList>
            <person name="Tsang C.C."/>
            <person name="Tang J.Y."/>
            <person name="Fong J.Y."/>
            <person name="Kinne J."/>
            <person name="Lee H.H."/>
            <person name="Joseph M."/>
            <person name="Jose S."/>
            <person name="Schuster R.K."/>
            <person name="Tang Y."/>
            <person name="Sivakumar S."/>
            <person name="Chen J.H."/>
            <person name="Teng J.L."/>
            <person name="Lau S.K."/>
            <person name="Wernery U."/>
            <person name="Woo P.C."/>
        </authorList>
    </citation>
    <scope>NUCLEOTIDE SEQUENCE</scope>
    <source>
        <strain evidence="8">UAE-HKU57</strain>
        <strain evidence="9">UAE-HKU58</strain>
    </source>
</reference>
<dbReference type="PANTHER" id="PTHR32322">
    <property type="entry name" value="INNER MEMBRANE TRANSPORTER"/>
    <property type="match status" value="1"/>
</dbReference>
<keyword evidence="3 6" id="KW-0812">Transmembrane</keyword>
<dbReference type="OrthoDB" id="4167046at2"/>
<evidence type="ECO:0000313" key="10">
    <source>
        <dbReference type="Proteomes" id="UP000245059"/>
    </source>
</evidence>
<keyword evidence="5 6" id="KW-0472">Membrane</keyword>
<dbReference type="PANTHER" id="PTHR32322:SF18">
    <property type="entry name" value="S-ADENOSYLMETHIONINE_S-ADENOSYLHOMOCYSTEINE TRANSPORTER"/>
    <property type="match status" value="1"/>
</dbReference>
<proteinExistence type="predicted"/>
<feature type="domain" description="EamA" evidence="7">
    <location>
        <begin position="9"/>
        <end position="146"/>
    </location>
</feature>
<comment type="caution">
    <text evidence="8">The sequence shown here is derived from an EMBL/GenBank/DDBJ whole genome shotgun (WGS) entry which is preliminary data.</text>
</comment>
<evidence type="ECO:0000313" key="11">
    <source>
        <dbReference type="Proteomes" id="UP000245217"/>
    </source>
</evidence>
<dbReference type="RefSeq" id="WP_109201110.1">
    <property type="nucleotide sequence ID" value="NZ_QEWS01000002.1"/>
</dbReference>
<feature type="transmembrane region" description="Helical" evidence="6">
    <location>
        <begin position="7"/>
        <end position="32"/>
    </location>
</feature>
<evidence type="ECO:0000256" key="4">
    <source>
        <dbReference type="ARBA" id="ARBA00022989"/>
    </source>
</evidence>
<dbReference type="InterPro" id="IPR000620">
    <property type="entry name" value="EamA_dom"/>
</dbReference>
<keyword evidence="4 6" id="KW-1133">Transmembrane helix</keyword>
<accession>A0A2U2ATP1</accession>
<evidence type="ECO:0000256" key="2">
    <source>
        <dbReference type="ARBA" id="ARBA00022475"/>
    </source>
</evidence>
<dbReference type="Pfam" id="PF00892">
    <property type="entry name" value="EamA"/>
    <property type="match status" value="2"/>
</dbReference>
<gene>
    <name evidence="8" type="ORF">DC077_02155</name>
    <name evidence="9" type="ORF">DC078_02905</name>
</gene>
<feature type="transmembrane region" description="Helical" evidence="6">
    <location>
        <begin position="225"/>
        <end position="246"/>
    </location>
</feature>